<comment type="caution">
    <text evidence="2">The sequence shown here is derived from an EMBL/GenBank/DDBJ whole genome shotgun (WGS) entry which is preliminary data.</text>
</comment>
<name>X0TD40_9ZZZZ</name>
<feature type="transmembrane region" description="Helical" evidence="1">
    <location>
        <begin position="29"/>
        <end position="50"/>
    </location>
</feature>
<dbReference type="AlphaFoldDB" id="X0TD40"/>
<evidence type="ECO:0000313" key="2">
    <source>
        <dbReference type="EMBL" id="GAF91129.1"/>
    </source>
</evidence>
<reference evidence="2" key="1">
    <citation type="journal article" date="2014" name="Front. Microbiol.">
        <title>High frequency of phylogenetically diverse reductive dehalogenase-homologous genes in deep subseafloor sedimentary metagenomes.</title>
        <authorList>
            <person name="Kawai M."/>
            <person name="Futagami T."/>
            <person name="Toyoda A."/>
            <person name="Takaki Y."/>
            <person name="Nishi S."/>
            <person name="Hori S."/>
            <person name="Arai W."/>
            <person name="Tsubouchi T."/>
            <person name="Morono Y."/>
            <person name="Uchiyama I."/>
            <person name="Ito T."/>
            <person name="Fujiyama A."/>
            <person name="Inagaki F."/>
            <person name="Takami H."/>
        </authorList>
    </citation>
    <scope>NUCLEOTIDE SEQUENCE</scope>
    <source>
        <strain evidence="2">Expedition CK06-06</strain>
    </source>
</reference>
<feature type="non-terminal residue" evidence="2">
    <location>
        <position position="129"/>
    </location>
</feature>
<protein>
    <submittedName>
        <fullName evidence="2">Uncharacterized protein</fullName>
    </submittedName>
</protein>
<evidence type="ECO:0000256" key="1">
    <source>
        <dbReference type="SAM" id="Phobius"/>
    </source>
</evidence>
<keyword evidence="1" id="KW-1133">Transmembrane helix</keyword>
<gene>
    <name evidence="2" type="ORF">S01H1_19007</name>
</gene>
<dbReference type="EMBL" id="BARS01010221">
    <property type="protein sequence ID" value="GAF91129.1"/>
    <property type="molecule type" value="Genomic_DNA"/>
</dbReference>
<organism evidence="2">
    <name type="scientific">marine sediment metagenome</name>
    <dbReference type="NCBI Taxonomy" id="412755"/>
    <lineage>
        <taxon>unclassified sequences</taxon>
        <taxon>metagenomes</taxon>
        <taxon>ecological metagenomes</taxon>
    </lineage>
</organism>
<keyword evidence="1" id="KW-0472">Membrane</keyword>
<keyword evidence="1" id="KW-0812">Transmembrane</keyword>
<sequence>MPPETDLANFIDVNILPEQYRPFRLPRTVIILSLVAAGLAVLILPLYLLWTGIRGDIAHLEADLQPVQEALAKISTPAPEVLELMNTLTQTQKSAGQLEEAYPSIVAARTDWQAVLAAIGSYDPAQLTL</sequence>
<proteinExistence type="predicted"/>
<accession>X0TD40</accession>